<reference evidence="5 6" key="1">
    <citation type="journal article" date="2018" name="Nat. Biotechnol.">
        <title>A standardized bacterial taxonomy based on genome phylogeny substantially revises the tree of life.</title>
        <authorList>
            <person name="Parks D.H."/>
            <person name="Chuvochina M."/>
            <person name="Waite D.W."/>
            <person name="Rinke C."/>
            <person name="Skarshewski A."/>
            <person name="Chaumeil P.A."/>
            <person name="Hugenholtz P."/>
        </authorList>
    </citation>
    <scope>NUCLEOTIDE SEQUENCE [LARGE SCALE GENOMIC DNA]</scope>
    <source>
        <strain evidence="5">UBA8733</strain>
    </source>
</reference>
<protein>
    <recommendedName>
        <fullName evidence="4">HTH luxR-type domain-containing protein</fullName>
    </recommendedName>
</protein>
<dbReference type="AlphaFoldDB" id="A0A3B9GZX2"/>
<dbReference type="SMART" id="SM00421">
    <property type="entry name" value="HTH_LUXR"/>
    <property type="match status" value="1"/>
</dbReference>
<dbReference type="Pfam" id="PF03472">
    <property type="entry name" value="Autoind_bind"/>
    <property type="match status" value="1"/>
</dbReference>
<dbReference type="SUPFAM" id="SSF75516">
    <property type="entry name" value="Pheromone-binding domain of LuxR-like quorum-sensing transcription factors"/>
    <property type="match status" value="1"/>
</dbReference>
<evidence type="ECO:0000313" key="6">
    <source>
        <dbReference type="Proteomes" id="UP000259610"/>
    </source>
</evidence>
<dbReference type="InterPro" id="IPR016032">
    <property type="entry name" value="Sig_transdc_resp-reg_C-effctor"/>
</dbReference>
<keyword evidence="1" id="KW-0805">Transcription regulation</keyword>
<accession>A0A3B9GZX2</accession>
<dbReference type="SUPFAM" id="SSF46894">
    <property type="entry name" value="C-terminal effector domain of the bipartite response regulators"/>
    <property type="match status" value="1"/>
</dbReference>
<dbReference type="InterPro" id="IPR000792">
    <property type="entry name" value="Tscrpt_reg_LuxR_C"/>
</dbReference>
<evidence type="ECO:0000256" key="1">
    <source>
        <dbReference type="ARBA" id="ARBA00023015"/>
    </source>
</evidence>
<dbReference type="Pfam" id="PF00196">
    <property type="entry name" value="GerE"/>
    <property type="match status" value="1"/>
</dbReference>
<evidence type="ECO:0000259" key="4">
    <source>
        <dbReference type="PROSITE" id="PS50043"/>
    </source>
</evidence>
<dbReference type="Gene3D" id="1.10.10.10">
    <property type="entry name" value="Winged helix-like DNA-binding domain superfamily/Winged helix DNA-binding domain"/>
    <property type="match status" value="1"/>
</dbReference>
<dbReference type="GO" id="GO:0003677">
    <property type="term" value="F:DNA binding"/>
    <property type="evidence" value="ECO:0007669"/>
    <property type="project" value="UniProtKB-KW"/>
</dbReference>
<gene>
    <name evidence="5" type="ORF">DCG58_12415</name>
</gene>
<keyword evidence="2" id="KW-0238">DNA-binding</keyword>
<dbReference type="PANTHER" id="PTHR44688:SF16">
    <property type="entry name" value="DNA-BINDING TRANSCRIPTIONAL ACTIVATOR DEVR_DOSR"/>
    <property type="match status" value="1"/>
</dbReference>
<sequence>MSNYDGAAVLDAIRSIQATEAADETLGVLSSFVEAYGFERIFLGQLVNPANVPLKDILYLSDWPEELKEHRRRQMAILHDPIAICALRSKRPFSWTEAREHASRAGKIVVDMVHDYGITDGMMFPMHALESVSGGVSLGGSSRLELSPTQIRELEIVCQTVYYHLEEMLGPFPYQKLAELTRRETECVQFAAAGKSNWEIAKILGIKEDTVKKTLRRAGDKLETVNRAHLVASAIAKNQIFP</sequence>
<dbReference type="InterPro" id="IPR005143">
    <property type="entry name" value="TF_LuxR_autoind-bd_dom"/>
</dbReference>
<keyword evidence="3" id="KW-0804">Transcription</keyword>
<comment type="caution">
    <text evidence="5">The sequence shown here is derived from an EMBL/GenBank/DDBJ whole genome shotgun (WGS) entry which is preliminary data.</text>
</comment>
<dbReference type="InterPro" id="IPR036388">
    <property type="entry name" value="WH-like_DNA-bd_sf"/>
</dbReference>
<dbReference type="PANTHER" id="PTHR44688">
    <property type="entry name" value="DNA-BINDING TRANSCRIPTIONAL ACTIVATOR DEVR_DOSR"/>
    <property type="match status" value="1"/>
</dbReference>
<dbReference type="CDD" id="cd06170">
    <property type="entry name" value="LuxR_C_like"/>
    <property type="match status" value="1"/>
</dbReference>
<dbReference type="PRINTS" id="PR00038">
    <property type="entry name" value="HTHLUXR"/>
</dbReference>
<proteinExistence type="predicted"/>
<feature type="domain" description="HTH luxR-type" evidence="4">
    <location>
        <begin position="173"/>
        <end position="238"/>
    </location>
</feature>
<dbReference type="InterPro" id="IPR036693">
    <property type="entry name" value="TF_LuxR_autoind-bd_dom_sf"/>
</dbReference>
<dbReference type="RefSeq" id="WP_272989408.1">
    <property type="nucleotide sequence ID" value="NZ_CAJQMV010000032.1"/>
</dbReference>
<dbReference type="GO" id="GO:0006355">
    <property type="term" value="P:regulation of DNA-templated transcription"/>
    <property type="evidence" value="ECO:0007669"/>
    <property type="project" value="InterPro"/>
</dbReference>
<evidence type="ECO:0000313" key="5">
    <source>
        <dbReference type="EMBL" id="HAE27958.1"/>
    </source>
</evidence>
<organism evidence="5 6">
    <name type="scientific">Hyphomonas adhaerens</name>
    <dbReference type="NCBI Taxonomy" id="81029"/>
    <lineage>
        <taxon>Bacteria</taxon>
        <taxon>Pseudomonadati</taxon>
        <taxon>Pseudomonadota</taxon>
        <taxon>Alphaproteobacteria</taxon>
        <taxon>Hyphomonadales</taxon>
        <taxon>Hyphomonadaceae</taxon>
        <taxon>Hyphomonas</taxon>
    </lineage>
</organism>
<dbReference type="PROSITE" id="PS50043">
    <property type="entry name" value="HTH_LUXR_2"/>
    <property type="match status" value="1"/>
</dbReference>
<dbReference type="Gene3D" id="3.30.450.80">
    <property type="entry name" value="Transcription factor LuxR-like, autoinducer-binding domain"/>
    <property type="match status" value="1"/>
</dbReference>
<evidence type="ECO:0000256" key="2">
    <source>
        <dbReference type="ARBA" id="ARBA00023125"/>
    </source>
</evidence>
<dbReference type="EMBL" id="DMAN01000279">
    <property type="protein sequence ID" value="HAE27958.1"/>
    <property type="molecule type" value="Genomic_DNA"/>
</dbReference>
<dbReference type="Proteomes" id="UP000259610">
    <property type="component" value="Unassembled WGS sequence"/>
</dbReference>
<name>A0A3B9GZX2_9PROT</name>
<evidence type="ECO:0000256" key="3">
    <source>
        <dbReference type="ARBA" id="ARBA00023163"/>
    </source>
</evidence>